<comment type="caution">
    <text evidence="23">The sequence shown here is derived from an EMBL/GenBank/DDBJ whole genome shotgun (WGS) entry which is preliminary data.</text>
</comment>
<name>A0A5M8FSU9_9GAMM</name>
<dbReference type="CDD" id="cd00082">
    <property type="entry name" value="HisKA"/>
    <property type="match status" value="1"/>
</dbReference>
<dbReference type="InterPro" id="IPR036890">
    <property type="entry name" value="HATPase_C_sf"/>
</dbReference>
<dbReference type="OrthoDB" id="9810730at2"/>
<gene>
    <name evidence="23" type="ORF">F2Q65_06670</name>
</gene>
<dbReference type="InterPro" id="IPR001610">
    <property type="entry name" value="PAC"/>
</dbReference>
<dbReference type="SUPFAM" id="SSF47226">
    <property type="entry name" value="Histidine-containing phosphotransfer domain, HPT domain"/>
    <property type="match status" value="1"/>
</dbReference>
<dbReference type="InterPro" id="IPR004358">
    <property type="entry name" value="Sig_transdc_His_kin-like_C"/>
</dbReference>
<dbReference type="Gene3D" id="1.10.287.130">
    <property type="match status" value="1"/>
</dbReference>
<keyword evidence="24" id="KW-1185">Reference proteome</keyword>
<accession>A0A5M8FSU9</accession>
<evidence type="ECO:0000256" key="6">
    <source>
        <dbReference type="ARBA" id="ARBA00022679"/>
    </source>
</evidence>
<evidence type="ECO:0000256" key="16">
    <source>
        <dbReference type="PROSITE-ProRule" id="PRU00110"/>
    </source>
</evidence>
<dbReference type="SMART" id="SM00062">
    <property type="entry name" value="PBPb"/>
    <property type="match status" value="1"/>
</dbReference>
<dbReference type="Gene3D" id="3.40.190.10">
    <property type="entry name" value="Periplasmic binding protein-like II"/>
    <property type="match status" value="6"/>
</dbReference>
<dbReference type="Gene3D" id="1.20.120.160">
    <property type="entry name" value="HPT domain"/>
    <property type="match status" value="1"/>
</dbReference>
<dbReference type="InterPro" id="IPR001638">
    <property type="entry name" value="Solute-binding_3/MltF_N"/>
</dbReference>
<dbReference type="Pfam" id="PF00072">
    <property type="entry name" value="Response_reg"/>
    <property type="match status" value="2"/>
</dbReference>
<keyword evidence="6" id="KW-0808">Transferase</keyword>
<feature type="domain" description="HPt" evidence="22">
    <location>
        <begin position="1576"/>
        <end position="1674"/>
    </location>
</feature>
<dbReference type="InterPro" id="IPR036097">
    <property type="entry name" value="HisK_dim/P_sf"/>
</dbReference>
<evidence type="ECO:0000256" key="7">
    <source>
        <dbReference type="ARBA" id="ARBA00022692"/>
    </source>
</evidence>
<evidence type="ECO:0000259" key="20">
    <source>
        <dbReference type="PROSITE" id="PS50110"/>
    </source>
</evidence>
<comment type="catalytic activity">
    <reaction evidence="1">
        <text>ATP + protein L-histidine = ADP + protein N-phospho-L-histidine.</text>
        <dbReference type="EC" id="2.7.13.3"/>
    </reaction>
</comment>
<dbReference type="Proteomes" id="UP000322981">
    <property type="component" value="Unassembled WGS sequence"/>
</dbReference>
<dbReference type="SMART" id="SM00086">
    <property type="entry name" value="PAC"/>
    <property type="match status" value="1"/>
</dbReference>
<dbReference type="SUPFAM" id="SSF55785">
    <property type="entry name" value="PYP-like sensor domain (PAS domain)"/>
    <property type="match status" value="1"/>
</dbReference>
<dbReference type="PANTHER" id="PTHR45339">
    <property type="entry name" value="HYBRID SIGNAL TRANSDUCTION HISTIDINE KINASE J"/>
    <property type="match status" value="1"/>
</dbReference>
<keyword evidence="12" id="KW-0902">Two-component regulatory system</keyword>
<evidence type="ECO:0000256" key="2">
    <source>
        <dbReference type="ARBA" id="ARBA00004651"/>
    </source>
</evidence>
<dbReference type="NCBIfam" id="TIGR00229">
    <property type="entry name" value="sensory_box"/>
    <property type="match status" value="1"/>
</dbReference>
<dbReference type="Pfam" id="PF08447">
    <property type="entry name" value="PAS_3"/>
    <property type="match status" value="1"/>
</dbReference>
<evidence type="ECO:0000256" key="14">
    <source>
        <dbReference type="ARBA" id="ARBA00064003"/>
    </source>
</evidence>
<evidence type="ECO:0000256" key="8">
    <source>
        <dbReference type="ARBA" id="ARBA00022741"/>
    </source>
</evidence>
<dbReference type="InterPro" id="IPR005467">
    <property type="entry name" value="His_kinase_dom"/>
</dbReference>
<evidence type="ECO:0000256" key="11">
    <source>
        <dbReference type="ARBA" id="ARBA00022989"/>
    </source>
</evidence>
<feature type="domain" description="PAC" evidence="21">
    <location>
        <begin position="930"/>
        <end position="982"/>
    </location>
</feature>
<keyword evidence="13" id="KW-0472">Membrane</keyword>
<dbReference type="PROSITE" id="PS50110">
    <property type="entry name" value="RESPONSE_REGULATORY"/>
    <property type="match status" value="2"/>
</dbReference>
<evidence type="ECO:0000259" key="21">
    <source>
        <dbReference type="PROSITE" id="PS50113"/>
    </source>
</evidence>
<dbReference type="SUPFAM" id="SSF55874">
    <property type="entry name" value="ATPase domain of HSP90 chaperone/DNA topoisomerase II/histidine kinase"/>
    <property type="match status" value="1"/>
</dbReference>
<keyword evidence="7" id="KW-0812">Transmembrane</keyword>
<evidence type="ECO:0000256" key="12">
    <source>
        <dbReference type="ARBA" id="ARBA00023012"/>
    </source>
</evidence>
<evidence type="ECO:0000256" key="10">
    <source>
        <dbReference type="ARBA" id="ARBA00022840"/>
    </source>
</evidence>
<feature type="domain" description="Response regulatory" evidence="20">
    <location>
        <begin position="1407"/>
        <end position="1523"/>
    </location>
</feature>
<evidence type="ECO:0000256" key="5">
    <source>
        <dbReference type="ARBA" id="ARBA00022553"/>
    </source>
</evidence>
<reference evidence="23 24" key="1">
    <citation type="submission" date="2019-09" db="EMBL/GenBank/DDBJ databases">
        <title>Whole-genome sequence of the purple sulfur bacterium Thiohalocapsa marina DSM 19078.</title>
        <authorList>
            <person name="Kyndt J.A."/>
            <person name="Meyer T.E."/>
        </authorList>
    </citation>
    <scope>NUCLEOTIDE SEQUENCE [LARGE SCALE GENOMIC DNA]</scope>
    <source>
        <strain evidence="23 24">DSM 19078</strain>
    </source>
</reference>
<protein>
    <recommendedName>
        <fullName evidence="15">Sensory/regulatory protein RpfC</fullName>
        <ecNumber evidence="3">2.7.13.3</ecNumber>
    </recommendedName>
</protein>
<dbReference type="InterPro" id="IPR015168">
    <property type="entry name" value="SsuA/THI5"/>
</dbReference>
<feature type="modified residue" description="Phosphohistidine" evidence="16">
    <location>
        <position position="1615"/>
    </location>
</feature>
<dbReference type="Pfam" id="PF00512">
    <property type="entry name" value="HisKA"/>
    <property type="match status" value="1"/>
</dbReference>
<dbReference type="SMART" id="SM00387">
    <property type="entry name" value="HATPase_c"/>
    <property type="match status" value="1"/>
</dbReference>
<dbReference type="InterPro" id="IPR003594">
    <property type="entry name" value="HATPase_dom"/>
</dbReference>
<organism evidence="23 24">
    <name type="scientific">Thiohalocapsa marina</name>
    <dbReference type="NCBI Taxonomy" id="424902"/>
    <lineage>
        <taxon>Bacteria</taxon>
        <taxon>Pseudomonadati</taxon>
        <taxon>Pseudomonadota</taxon>
        <taxon>Gammaproteobacteria</taxon>
        <taxon>Chromatiales</taxon>
        <taxon>Chromatiaceae</taxon>
        <taxon>Thiohalocapsa</taxon>
    </lineage>
</organism>
<keyword evidence="8" id="KW-0547">Nucleotide-binding</keyword>
<dbReference type="SMART" id="SM00448">
    <property type="entry name" value="REC"/>
    <property type="match status" value="2"/>
</dbReference>
<dbReference type="CDD" id="cd17546">
    <property type="entry name" value="REC_hyHK_CKI1_RcsC-like"/>
    <property type="match status" value="2"/>
</dbReference>
<dbReference type="Pfam" id="PF09084">
    <property type="entry name" value="NMT1"/>
    <property type="match status" value="1"/>
</dbReference>
<feature type="domain" description="Response regulatory" evidence="20">
    <location>
        <begin position="1242"/>
        <end position="1379"/>
    </location>
</feature>
<comment type="subunit">
    <text evidence="14">At low DSF concentrations, interacts with RpfF.</text>
</comment>
<dbReference type="PROSITE" id="PS50894">
    <property type="entry name" value="HPT"/>
    <property type="match status" value="1"/>
</dbReference>
<feature type="domain" description="Histidine kinase" evidence="19">
    <location>
        <begin position="1000"/>
        <end position="1221"/>
    </location>
</feature>
<dbReference type="InterPro" id="IPR000014">
    <property type="entry name" value="PAS"/>
</dbReference>
<dbReference type="GO" id="GO:0000155">
    <property type="term" value="F:phosphorelay sensor kinase activity"/>
    <property type="evidence" value="ECO:0007669"/>
    <property type="project" value="InterPro"/>
</dbReference>
<dbReference type="SMART" id="SM00091">
    <property type="entry name" value="PAS"/>
    <property type="match status" value="1"/>
</dbReference>
<evidence type="ECO:0000313" key="24">
    <source>
        <dbReference type="Proteomes" id="UP000322981"/>
    </source>
</evidence>
<dbReference type="SUPFAM" id="SSF52172">
    <property type="entry name" value="CheY-like"/>
    <property type="match status" value="2"/>
</dbReference>
<sequence length="1768" mass="194021">MPARRRATFVLPGLLLALLLLIVPGQDARGEAADPRAQGPLHPVSVQLIWKHQFEFAGFYAAIDQGFYRARGLEVELREYQPGLDVRDEVLSGRATYGVTNGSVIGWRLAGEPVVLLANYFKKAALLLLAHLDIRTVDDLRGKRLMIADKDLQGPLMQAALRETGLVPGESLQIHQHSFDTGPFELGEVDAMAAFASNEPYILQERAVPFQQIELDAYLPGLGDVYLFTAESEAAAHPERTRAFVEATNAGWRYALEHPDAVIDLILERYSQRKSRAALRYEAEKTRQLMLPRMQPVGALSTTRIELVARTLLNNGHEGDLSRLDGFVFGQAGSVSGLDLTPAQQAWRERHPRIRLQADNNLAPYTFADANGRVEGIVADMVRAMAASAGLEIELIPVPFKAMVEADPPPDVFGYVNFDTALSRSPDAFLRIESPLRPMQALFTPRPEAFTADNVAGIRGKRLLFYEGIDPEEFGFPASGNEYAFVREPEVAFQRLLDGEFDGYFDNFAYVKWHQRKHFSEFLTPLYIETRFPDPLLAVFKDQPELYGILQQAYAEVAPQLPALMERWQIEPPEGERLALSAAQRAWMALHPVIRYSVDPDWMPVEAMDKDALPIGITPDYLARIGQLLGVRFEPVRADSWDQALGWLDRGDIDLMPAVARTPERLQRFRFTEPYLDFPLAIFARVDAPFIGDLDALAGQSVAVVEGYVLEEWLRRDHPRIELVPQPSPGAALTAVAEGRASAFVGNLVTTSHAIAGLGLVQVRMAGTTEYRFSLGMAVRNDWPELAAILDTALAAIPEHERRRIESRWVQAPPPPQMDYRLAWQIAAAALLVLAIVAVAWSRRSARLRRALRESEKQLRLITDNIAECFWLRDTALTRFDYVSPAYEQIWQRPARQLKQNPGAFLESIHPDDLPALRAKIRHRAEDQPYELEYRIQRPDGGLRWILDRGFPIRDPDGEIRQVAGLAEDITERKRSELALQAAKTEAEAANRSKSEFLANMSHEIRTPMNAIIGMTHLALQTDLDPRQRSYIDKVRRSADALLRILNDILDFSKIEAGKLQIEKTPFRLEDIFDNLAAVIGLQAEQKGLELLFDLPQEVPGALVGDPLRLGQILINLGNNAAKFTESGEIVIGARVAEQTEREVVLHFFVRDTGVGLSAEEQGRLFQAFTQADTSTTRKFGGTGLGLIICKRLTEMMGGRIWLESERGVGSCFQFRVRLEKQPAGADGQRQLLDAGALQGLRVLMVDDNDTARQILAAMLMRLGLRVDQADSGPAALALLQAARDADPYQLVLLDWRMPGQDGVATARAIEQAATRQQAVIEPGAAEQGAGLGKPPTLVMVTAYGREEAMAAAEGVGIRGFLTKPVTPSDLLDAILGALGRAVPGAPLAGREQGAARADLARLRGAKVLLVEDNEINQELALELLRSNGLSVEVAGNGAEALELLDKESFDGVLMDCQMPVMDGYEATRALRRQARFRHLPILAMTANAMVGDREKVLEAGMNDHIAKPVNVNELFRTMARWIRPATSITPLSASAATPVSAPASGVVPAPPAAEAGLSGLDGIDTAAGLRRVQGNRALYVKLLRKTAQTQADTVEQYDNAVAAGDWTLAQRLIHSLKGVAGTLGARELQAASARLETSVKARQPDAAARTQVQQALGRVLAAIAGLPGASPQAAATAVSDDAERAGLASAEPSIEASVERSTELLTELRALIAASSFAAVERLEVARDVLIAAGLATSVEQLQAALYEYDFDAAQAIIDRVMRQRGP</sequence>
<evidence type="ECO:0000256" key="4">
    <source>
        <dbReference type="ARBA" id="ARBA00022475"/>
    </source>
</evidence>
<evidence type="ECO:0000256" key="17">
    <source>
        <dbReference type="PROSITE-ProRule" id="PRU00169"/>
    </source>
</evidence>
<dbReference type="Pfam" id="PF01627">
    <property type="entry name" value="Hpt"/>
    <property type="match status" value="1"/>
</dbReference>
<comment type="subcellular location">
    <subcellularLocation>
        <location evidence="2">Cell membrane</location>
        <topology evidence="2">Multi-pass membrane protein</topology>
    </subcellularLocation>
</comment>
<dbReference type="CDD" id="cd01007">
    <property type="entry name" value="PBP2_BvgS_HisK_like"/>
    <property type="match status" value="1"/>
</dbReference>
<dbReference type="PROSITE" id="PS50109">
    <property type="entry name" value="HIS_KIN"/>
    <property type="match status" value="1"/>
</dbReference>
<dbReference type="InterPro" id="IPR035965">
    <property type="entry name" value="PAS-like_dom_sf"/>
</dbReference>
<feature type="modified residue" description="4-aspartylphosphate" evidence="17">
    <location>
        <position position="1456"/>
    </location>
</feature>
<dbReference type="Pfam" id="PF00497">
    <property type="entry name" value="SBP_bac_3"/>
    <property type="match status" value="2"/>
</dbReference>
<feature type="modified residue" description="4-aspartylphosphate" evidence="17">
    <location>
        <position position="1295"/>
    </location>
</feature>
<dbReference type="SUPFAM" id="SSF53850">
    <property type="entry name" value="Periplasmic binding protein-like II"/>
    <property type="match status" value="3"/>
</dbReference>
<dbReference type="Gene3D" id="3.40.50.2300">
    <property type="match status" value="2"/>
</dbReference>
<dbReference type="GO" id="GO:0005524">
    <property type="term" value="F:ATP binding"/>
    <property type="evidence" value="ECO:0007669"/>
    <property type="project" value="UniProtKB-KW"/>
</dbReference>
<evidence type="ECO:0000313" key="23">
    <source>
        <dbReference type="EMBL" id="KAA6186042.1"/>
    </source>
</evidence>
<keyword evidence="4" id="KW-1003">Cell membrane</keyword>
<dbReference type="Gene3D" id="3.30.565.10">
    <property type="entry name" value="Histidine kinase-like ATPase, C-terminal domain"/>
    <property type="match status" value="1"/>
</dbReference>
<dbReference type="PRINTS" id="PR00344">
    <property type="entry name" value="BCTRLSENSOR"/>
</dbReference>
<dbReference type="InterPro" id="IPR013655">
    <property type="entry name" value="PAS_fold_3"/>
</dbReference>
<evidence type="ECO:0000256" key="9">
    <source>
        <dbReference type="ARBA" id="ARBA00022777"/>
    </source>
</evidence>
<dbReference type="FunFam" id="1.10.287.130:FF:000002">
    <property type="entry name" value="Two-component osmosensing histidine kinase"/>
    <property type="match status" value="1"/>
</dbReference>
<dbReference type="CDD" id="cd00130">
    <property type="entry name" value="PAS"/>
    <property type="match status" value="1"/>
</dbReference>
<dbReference type="InterPro" id="IPR001789">
    <property type="entry name" value="Sig_transdc_resp-reg_receiver"/>
</dbReference>
<dbReference type="InterPro" id="IPR036641">
    <property type="entry name" value="HPT_dom_sf"/>
</dbReference>
<evidence type="ECO:0000259" key="19">
    <source>
        <dbReference type="PROSITE" id="PS50109"/>
    </source>
</evidence>
<evidence type="ECO:0000256" key="13">
    <source>
        <dbReference type="ARBA" id="ARBA00023136"/>
    </source>
</evidence>
<evidence type="ECO:0000256" key="15">
    <source>
        <dbReference type="ARBA" id="ARBA00068150"/>
    </source>
</evidence>
<keyword evidence="9" id="KW-0418">Kinase</keyword>
<dbReference type="FunFam" id="3.30.565.10:FF:000010">
    <property type="entry name" value="Sensor histidine kinase RcsC"/>
    <property type="match status" value="1"/>
</dbReference>
<dbReference type="InterPro" id="IPR008207">
    <property type="entry name" value="Sig_transdc_His_kin_Hpt_dom"/>
</dbReference>
<dbReference type="InterPro" id="IPR011006">
    <property type="entry name" value="CheY-like_superfamily"/>
</dbReference>
<feature type="coiled-coil region" evidence="18">
    <location>
        <begin position="973"/>
        <end position="1000"/>
    </location>
</feature>
<dbReference type="InterPro" id="IPR000700">
    <property type="entry name" value="PAS-assoc_C"/>
</dbReference>
<dbReference type="SUPFAM" id="SSF47384">
    <property type="entry name" value="Homodimeric domain of signal transducing histidine kinase"/>
    <property type="match status" value="1"/>
</dbReference>
<keyword evidence="5 17" id="KW-0597">Phosphoprotein</keyword>
<dbReference type="PROSITE" id="PS50113">
    <property type="entry name" value="PAC"/>
    <property type="match status" value="1"/>
</dbReference>
<proteinExistence type="predicted"/>
<keyword evidence="18" id="KW-0175">Coiled coil</keyword>
<dbReference type="GO" id="GO:0005886">
    <property type="term" value="C:plasma membrane"/>
    <property type="evidence" value="ECO:0007669"/>
    <property type="project" value="UniProtKB-SubCell"/>
</dbReference>
<dbReference type="RefSeq" id="WP_150091678.1">
    <property type="nucleotide sequence ID" value="NZ_JBFUOH010000112.1"/>
</dbReference>
<evidence type="ECO:0000256" key="3">
    <source>
        <dbReference type="ARBA" id="ARBA00012438"/>
    </source>
</evidence>
<keyword evidence="11" id="KW-1133">Transmembrane helix</keyword>
<dbReference type="Gene3D" id="3.30.450.20">
    <property type="entry name" value="PAS domain"/>
    <property type="match status" value="1"/>
</dbReference>
<dbReference type="SMART" id="SM00073">
    <property type="entry name" value="HPT"/>
    <property type="match status" value="1"/>
</dbReference>
<dbReference type="SMART" id="SM00388">
    <property type="entry name" value="HisKA"/>
    <property type="match status" value="1"/>
</dbReference>
<evidence type="ECO:0000259" key="22">
    <source>
        <dbReference type="PROSITE" id="PS50894"/>
    </source>
</evidence>
<dbReference type="EMBL" id="VWXX01000006">
    <property type="protein sequence ID" value="KAA6186042.1"/>
    <property type="molecule type" value="Genomic_DNA"/>
</dbReference>
<evidence type="ECO:0000256" key="1">
    <source>
        <dbReference type="ARBA" id="ARBA00000085"/>
    </source>
</evidence>
<dbReference type="CDD" id="cd16922">
    <property type="entry name" value="HATPase_EvgS-ArcB-TorS-like"/>
    <property type="match status" value="1"/>
</dbReference>
<dbReference type="EC" id="2.7.13.3" evidence="3"/>
<evidence type="ECO:0000256" key="18">
    <source>
        <dbReference type="SAM" id="Coils"/>
    </source>
</evidence>
<dbReference type="Pfam" id="PF02518">
    <property type="entry name" value="HATPase_c"/>
    <property type="match status" value="1"/>
</dbReference>
<dbReference type="PANTHER" id="PTHR45339:SF1">
    <property type="entry name" value="HYBRID SIGNAL TRANSDUCTION HISTIDINE KINASE J"/>
    <property type="match status" value="1"/>
</dbReference>
<keyword evidence="10" id="KW-0067">ATP-binding</keyword>
<dbReference type="InterPro" id="IPR003661">
    <property type="entry name" value="HisK_dim/P_dom"/>
</dbReference>